<dbReference type="AlphaFoldDB" id="A0ABD0MJ08"/>
<protein>
    <submittedName>
        <fullName evidence="2">Uncharacterized protein</fullName>
    </submittedName>
</protein>
<dbReference type="Proteomes" id="UP001529510">
    <property type="component" value="Unassembled WGS sequence"/>
</dbReference>
<gene>
    <name evidence="2" type="ORF">M9458_054706</name>
</gene>
<comment type="caution">
    <text evidence="2">The sequence shown here is derived from an EMBL/GenBank/DDBJ whole genome shotgun (WGS) entry which is preliminary data.</text>
</comment>
<feature type="non-terminal residue" evidence="2">
    <location>
        <position position="1"/>
    </location>
</feature>
<feature type="compositionally biased region" description="Pro residues" evidence="1">
    <location>
        <begin position="23"/>
        <end position="33"/>
    </location>
</feature>
<keyword evidence="3" id="KW-1185">Reference proteome</keyword>
<proteinExistence type="predicted"/>
<reference evidence="2 3" key="1">
    <citation type="submission" date="2024-05" db="EMBL/GenBank/DDBJ databases">
        <title>Genome sequencing and assembly of Indian major carp, Cirrhinus mrigala (Hamilton, 1822).</title>
        <authorList>
            <person name="Mohindra V."/>
            <person name="Chowdhury L.M."/>
            <person name="Lal K."/>
            <person name="Jena J.K."/>
        </authorList>
    </citation>
    <scope>NUCLEOTIDE SEQUENCE [LARGE SCALE GENOMIC DNA]</scope>
    <source>
        <strain evidence="2">CM1030</strain>
        <tissue evidence="2">Blood</tissue>
    </source>
</reference>
<name>A0ABD0MJ08_CIRMR</name>
<evidence type="ECO:0000256" key="1">
    <source>
        <dbReference type="SAM" id="MobiDB-lite"/>
    </source>
</evidence>
<feature type="non-terminal residue" evidence="2">
    <location>
        <position position="67"/>
    </location>
</feature>
<sequence length="67" mass="6894">AEVNNNRVGVTLMPADSASNGAPPTPAPVPGEGPAPESDPASLGDHGQLEEFQGEMITNEEAVERLK</sequence>
<dbReference type="EMBL" id="JAMKFB020000308">
    <property type="protein sequence ID" value="KAL0150047.1"/>
    <property type="molecule type" value="Genomic_DNA"/>
</dbReference>
<accession>A0ABD0MJ08</accession>
<organism evidence="2 3">
    <name type="scientific">Cirrhinus mrigala</name>
    <name type="common">Mrigala</name>
    <dbReference type="NCBI Taxonomy" id="683832"/>
    <lineage>
        <taxon>Eukaryota</taxon>
        <taxon>Metazoa</taxon>
        <taxon>Chordata</taxon>
        <taxon>Craniata</taxon>
        <taxon>Vertebrata</taxon>
        <taxon>Euteleostomi</taxon>
        <taxon>Actinopterygii</taxon>
        <taxon>Neopterygii</taxon>
        <taxon>Teleostei</taxon>
        <taxon>Ostariophysi</taxon>
        <taxon>Cypriniformes</taxon>
        <taxon>Cyprinidae</taxon>
        <taxon>Labeoninae</taxon>
        <taxon>Labeonini</taxon>
        <taxon>Cirrhinus</taxon>
    </lineage>
</organism>
<evidence type="ECO:0000313" key="2">
    <source>
        <dbReference type="EMBL" id="KAL0150047.1"/>
    </source>
</evidence>
<evidence type="ECO:0000313" key="3">
    <source>
        <dbReference type="Proteomes" id="UP001529510"/>
    </source>
</evidence>
<feature type="region of interest" description="Disordered" evidence="1">
    <location>
        <begin position="1"/>
        <end position="67"/>
    </location>
</feature>